<comment type="caution">
    <text evidence="2">The sequence shown here is derived from an EMBL/GenBank/DDBJ whole genome shotgun (WGS) entry which is preliminary data.</text>
</comment>
<dbReference type="InterPro" id="IPR000073">
    <property type="entry name" value="AB_hydrolase_1"/>
</dbReference>
<evidence type="ECO:0000313" key="3">
    <source>
        <dbReference type="Proteomes" id="UP000323946"/>
    </source>
</evidence>
<keyword evidence="2" id="KW-0378">Hydrolase</keyword>
<dbReference type="EMBL" id="VWPH01000005">
    <property type="protein sequence ID" value="KAA5834562.1"/>
    <property type="molecule type" value="Genomic_DNA"/>
</dbReference>
<gene>
    <name evidence="2" type="ORF">F1721_12915</name>
</gene>
<dbReference type="InterPro" id="IPR029058">
    <property type="entry name" value="AB_hydrolase_fold"/>
</dbReference>
<feature type="domain" description="AB hydrolase-1" evidence="1">
    <location>
        <begin position="24"/>
        <end position="251"/>
    </location>
</feature>
<dbReference type="PANTHER" id="PTHR43194">
    <property type="entry name" value="HYDROLASE ALPHA/BETA FOLD FAMILY"/>
    <property type="match status" value="1"/>
</dbReference>
<dbReference type="RefSeq" id="WP_150066863.1">
    <property type="nucleotide sequence ID" value="NZ_VWPH01000005.1"/>
</dbReference>
<reference evidence="2 3" key="1">
    <citation type="submission" date="2019-09" db="EMBL/GenBank/DDBJ databases">
        <title>Draft genome sequence of the thermophilic Saccharopolyspora hirsuta VKM Ac-666T.</title>
        <authorList>
            <person name="Lobastova T.G."/>
            <person name="Fokina V."/>
            <person name="Bragin E.Y."/>
            <person name="Shtratnikova V.Y."/>
            <person name="Starodumova I.P."/>
            <person name="Tarlachkov S.V."/>
            <person name="Donova M.V."/>
        </authorList>
    </citation>
    <scope>NUCLEOTIDE SEQUENCE [LARGE SCALE GENOMIC DNA]</scope>
    <source>
        <strain evidence="2 3">VKM Ac-666</strain>
    </source>
</reference>
<dbReference type="SMR" id="A0A5M7BXU3"/>
<dbReference type="SUPFAM" id="SSF53474">
    <property type="entry name" value="alpha/beta-Hydrolases"/>
    <property type="match status" value="1"/>
</dbReference>
<proteinExistence type="predicted"/>
<dbReference type="GO" id="GO:0016787">
    <property type="term" value="F:hydrolase activity"/>
    <property type="evidence" value="ECO:0007669"/>
    <property type="project" value="UniProtKB-KW"/>
</dbReference>
<dbReference type="AlphaFoldDB" id="A0A5M7BXU3"/>
<evidence type="ECO:0000313" key="2">
    <source>
        <dbReference type="EMBL" id="KAA5834562.1"/>
    </source>
</evidence>
<dbReference type="OrthoDB" id="3210844at2"/>
<dbReference type="PANTHER" id="PTHR43194:SF2">
    <property type="entry name" value="PEROXISOMAL MEMBRANE PROTEIN LPX1"/>
    <property type="match status" value="1"/>
</dbReference>
<evidence type="ECO:0000259" key="1">
    <source>
        <dbReference type="Pfam" id="PF12697"/>
    </source>
</evidence>
<organism evidence="2 3">
    <name type="scientific">Saccharopolyspora hirsuta</name>
    <dbReference type="NCBI Taxonomy" id="1837"/>
    <lineage>
        <taxon>Bacteria</taxon>
        <taxon>Bacillati</taxon>
        <taxon>Actinomycetota</taxon>
        <taxon>Actinomycetes</taxon>
        <taxon>Pseudonocardiales</taxon>
        <taxon>Pseudonocardiaceae</taxon>
        <taxon>Saccharopolyspora</taxon>
    </lineage>
</organism>
<sequence>MQTATAALNGIRTHYCANGSGPAVVFVHGLAQDHRSWQRQQEAFTDHRTYAYDVRGHGATALGAADGTLEQLRDDLLAFLAEVSGPAVCVGFSLGGTVVLSAAAQRPDLVTGAVVLGTSSVVGRRAAEINLQRAEQAADRPALLESLREDTRAMTYDSTVDVDELVAYRASTIGDGAGYANALTAMAGIRDNPLTPALAAIECPVTVIGAEHDAICPRKAADILLEGLPRATYLEIPNSGHLMNVDNPEAVTTALRTALAGAD</sequence>
<accession>A0A5M7BXU3</accession>
<dbReference type="Pfam" id="PF12697">
    <property type="entry name" value="Abhydrolase_6"/>
    <property type="match status" value="1"/>
</dbReference>
<dbReference type="Proteomes" id="UP000323946">
    <property type="component" value="Unassembled WGS sequence"/>
</dbReference>
<name>A0A5M7BXU3_SACHI</name>
<dbReference type="InterPro" id="IPR050228">
    <property type="entry name" value="Carboxylesterase_BioH"/>
</dbReference>
<protein>
    <submittedName>
        <fullName evidence="2">Alpha/beta fold hydrolase</fullName>
    </submittedName>
</protein>
<keyword evidence="3" id="KW-1185">Reference proteome</keyword>
<dbReference type="Gene3D" id="3.40.50.1820">
    <property type="entry name" value="alpha/beta hydrolase"/>
    <property type="match status" value="1"/>
</dbReference>